<feature type="region of interest" description="Disordered" evidence="1">
    <location>
        <begin position="1"/>
        <end position="40"/>
    </location>
</feature>
<evidence type="ECO:0000256" key="1">
    <source>
        <dbReference type="SAM" id="MobiDB-lite"/>
    </source>
</evidence>
<evidence type="ECO:0008006" key="3">
    <source>
        <dbReference type="Google" id="ProtNLM"/>
    </source>
</evidence>
<protein>
    <recommendedName>
        <fullName evidence="3">Phage terminase small subunit P27 family</fullName>
    </recommendedName>
</protein>
<comment type="caution">
    <text evidence="2">The sequence shown here is derived from an EMBL/GenBank/DDBJ whole genome shotgun (WGS) entry which is preliminary data.</text>
</comment>
<dbReference type="Pfam" id="PF05119">
    <property type="entry name" value="Terminase_4"/>
    <property type="match status" value="1"/>
</dbReference>
<reference evidence="2" key="1">
    <citation type="journal article" date="2015" name="Nature">
        <title>Complex archaea that bridge the gap between prokaryotes and eukaryotes.</title>
        <authorList>
            <person name="Spang A."/>
            <person name="Saw J.H."/>
            <person name="Jorgensen S.L."/>
            <person name="Zaremba-Niedzwiedzka K."/>
            <person name="Martijn J."/>
            <person name="Lind A.E."/>
            <person name="van Eijk R."/>
            <person name="Schleper C."/>
            <person name="Guy L."/>
            <person name="Ettema T.J."/>
        </authorList>
    </citation>
    <scope>NUCLEOTIDE SEQUENCE</scope>
</reference>
<evidence type="ECO:0000313" key="2">
    <source>
        <dbReference type="EMBL" id="KKL71012.1"/>
    </source>
</evidence>
<proteinExistence type="predicted"/>
<sequence>MGKRGPKKMPTNILKLRGSRRADDRPKNEPQPEQGIPAPPEFLQGKALEEWHRKAPMLYDQGTLTLIDDMTLAAYCLSYQLTCEALELCQNPTTKKMNLIAKTTNGNFIPYPALSIYKTALRDMVKFAAEFGMTPSARTGINVVDRKERRTSAQNWLAKQKNA</sequence>
<name>A0A0F9H6W0_9ZZZZ</name>
<accession>A0A0F9H6W0</accession>
<feature type="compositionally biased region" description="Basic and acidic residues" evidence="1">
    <location>
        <begin position="20"/>
        <end position="30"/>
    </location>
</feature>
<gene>
    <name evidence="2" type="ORF">LCGC14_2099160</name>
</gene>
<dbReference type="NCBIfam" id="TIGR01558">
    <property type="entry name" value="sm_term_P27"/>
    <property type="match status" value="1"/>
</dbReference>
<organism evidence="2">
    <name type="scientific">marine sediment metagenome</name>
    <dbReference type="NCBI Taxonomy" id="412755"/>
    <lineage>
        <taxon>unclassified sequences</taxon>
        <taxon>metagenomes</taxon>
        <taxon>ecological metagenomes</taxon>
    </lineage>
</organism>
<dbReference type="AlphaFoldDB" id="A0A0F9H6W0"/>
<dbReference type="InterPro" id="IPR006448">
    <property type="entry name" value="Phage_term_ssu_P27"/>
</dbReference>
<dbReference type="EMBL" id="LAZR01025719">
    <property type="protein sequence ID" value="KKL71012.1"/>
    <property type="molecule type" value="Genomic_DNA"/>
</dbReference>